<protein>
    <submittedName>
        <fullName evidence="2">Uncharacterized protein</fullName>
    </submittedName>
</protein>
<gene>
    <name evidence="2" type="ORF">S06H3_03756</name>
</gene>
<organism evidence="2">
    <name type="scientific">marine sediment metagenome</name>
    <dbReference type="NCBI Taxonomy" id="412755"/>
    <lineage>
        <taxon>unclassified sequences</taxon>
        <taxon>metagenomes</taxon>
        <taxon>ecological metagenomes</taxon>
    </lineage>
</organism>
<reference evidence="2" key="1">
    <citation type="journal article" date="2014" name="Front. Microbiol.">
        <title>High frequency of phylogenetically diverse reductive dehalogenase-homologous genes in deep subseafloor sedimentary metagenomes.</title>
        <authorList>
            <person name="Kawai M."/>
            <person name="Futagami T."/>
            <person name="Toyoda A."/>
            <person name="Takaki Y."/>
            <person name="Nishi S."/>
            <person name="Hori S."/>
            <person name="Arai W."/>
            <person name="Tsubouchi T."/>
            <person name="Morono Y."/>
            <person name="Uchiyama I."/>
            <person name="Ito T."/>
            <person name="Fujiyama A."/>
            <person name="Inagaki F."/>
            <person name="Takami H."/>
        </authorList>
    </citation>
    <scope>NUCLEOTIDE SEQUENCE</scope>
    <source>
        <strain evidence="2">Expedition CK06-06</strain>
    </source>
</reference>
<feature type="region of interest" description="Disordered" evidence="1">
    <location>
        <begin position="90"/>
        <end position="110"/>
    </location>
</feature>
<comment type="caution">
    <text evidence="2">The sequence shown here is derived from an EMBL/GenBank/DDBJ whole genome shotgun (WGS) entry which is preliminary data.</text>
</comment>
<dbReference type="AlphaFoldDB" id="X1LIG9"/>
<evidence type="ECO:0000256" key="1">
    <source>
        <dbReference type="SAM" id="MobiDB-lite"/>
    </source>
</evidence>
<name>X1LIG9_9ZZZZ</name>
<dbReference type="EMBL" id="BARV01001256">
    <property type="protein sequence ID" value="GAH93943.1"/>
    <property type="molecule type" value="Genomic_DNA"/>
</dbReference>
<accession>X1LIG9</accession>
<sequence length="110" mass="12187">MRLRRTEDDRVNVGSEGGELEQISTVFNPTTDNDPHTDAVVDPRLSEMALHVGLEPEWVEYSHTTVNTVIPTTPIATMKQARIHTVPIPRFVGDTLGGNAKDTPIRTPTR</sequence>
<proteinExistence type="predicted"/>
<evidence type="ECO:0000313" key="2">
    <source>
        <dbReference type="EMBL" id="GAH93943.1"/>
    </source>
</evidence>